<dbReference type="SUPFAM" id="SSF103481">
    <property type="entry name" value="Multidrug resistance efflux transporter EmrE"/>
    <property type="match status" value="2"/>
</dbReference>
<feature type="transmembrane region" description="Helical" evidence="6">
    <location>
        <begin position="85"/>
        <end position="106"/>
    </location>
</feature>
<feature type="domain" description="EamA" evidence="7">
    <location>
        <begin position="168"/>
        <end position="305"/>
    </location>
</feature>
<proteinExistence type="inferred from homology"/>
<feature type="transmembrane region" description="Helical" evidence="6">
    <location>
        <begin position="112"/>
        <end position="128"/>
    </location>
</feature>
<gene>
    <name evidence="8" type="ORF">EV644_103608</name>
</gene>
<keyword evidence="5 6" id="KW-0472">Membrane</keyword>
<feature type="transmembrane region" description="Helical" evidence="6">
    <location>
        <begin position="197"/>
        <end position="216"/>
    </location>
</feature>
<evidence type="ECO:0000256" key="5">
    <source>
        <dbReference type="ARBA" id="ARBA00023136"/>
    </source>
</evidence>
<feature type="transmembrane region" description="Helical" evidence="6">
    <location>
        <begin position="140"/>
        <end position="160"/>
    </location>
</feature>
<evidence type="ECO:0000256" key="4">
    <source>
        <dbReference type="ARBA" id="ARBA00022989"/>
    </source>
</evidence>
<evidence type="ECO:0000256" key="3">
    <source>
        <dbReference type="ARBA" id="ARBA00022692"/>
    </source>
</evidence>
<feature type="transmembrane region" description="Helical" evidence="6">
    <location>
        <begin position="166"/>
        <end position="185"/>
    </location>
</feature>
<dbReference type="InterPro" id="IPR037185">
    <property type="entry name" value="EmrE-like"/>
</dbReference>
<dbReference type="PANTHER" id="PTHR32322">
    <property type="entry name" value="INNER MEMBRANE TRANSPORTER"/>
    <property type="match status" value="1"/>
</dbReference>
<sequence>MAAAPVAVVPEAGSRPASSAMIWSALAVVYVVWGSTYLAIRVVVEAEIPPMLGMAARFLVAALLLAGFLALRSGVSRLRVSRRELLGAGVVGLLLLAFGNGAVAIAEQTVPSGLAALLIAAVPLWLMLLRVGGGERPRPLTWLGVLIGFGGAALLALSGGDTSAKPWSVAILVLGTISWAVGSRFSPRLGLPKDPLVATLYEMAIGGTAMVLIGVLRGEPGRLHLGAIDTQGWIALAYLVAFGSLLAYSAYSYLLANAPISLIGTYAYVNPVVAVFLGWLILDERVTAEILLGGAVVVLGVALVVSAERRRRS</sequence>
<dbReference type="PANTHER" id="PTHR32322:SF2">
    <property type="entry name" value="EAMA DOMAIN-CONTAINING PROTEIN"/>
    <property type="match status" value="1"/>
</dbReference>
<reference evidence="8 9" key="1">
    <citation type="journal article" date="2015" name="Stand. Genomic Sci.">
        <title>Genomic Encyclopedia of Bacterial and Archaeal Type Strains, Phase III: the genomes of soil and plant-associated and newly described type strains.</title>
        <authorList>
            <person name="Whitman W.B."/>
            <person name="Woyke T."/>
            <person name="Klenk H.P."/>
            <person name="Zhou Y."/>
            <person name="Lilburn T.G."/>
            <person name="Beck B.J."/>
            <person name="De Vos P."/>
            <person name="Vandamme P."/>
            <person name="Eisen J.A."/>
            <person name="Garrity G."/>
            <person name="Hugenholtz P."/>
            <person name="Kyrpides N.C."/>
        </authorList>
    </citation>
    <scope>NUCLEOTIDE SEQUENCE [LARGE SCALE GENOMIC DNA]</scope>
    <source>
        <strain evidence="8 9">VKM Ac-2538</strain>
    </source>
</reference>
<evidence type="ECO:0000256" key="6">
    <source>
        <dbReference type="SAM" id="Phobius"/>
    </source>
</evidence>
<evidence type="ECO:0000313" key="8">
    <source>
        <dbReference type="EMBL" id="TCO27904.1"/>
    </source>
</evidence>
<dbReference type="InterPro" id="IPR050638">
    <property type="entry name" value="AA-Vitamin_Transporters"/>
</dbReference>
<comment type="similarity">
    <text evidence="2">Belongs to the EamA transporter family.</text>
</comment>
<feature type="domain" description="EamA" evidence="7">
    <location>
        <begin position="27"/>
        <end position="156"/>
    </location>
</feature>
<dbReference type="EMBL" id="SLWM01000003">
    <property type="protein sequence ID" value="TCO27904.1"/>
    <property type="molecule type" value="Genomic_DNA"/>
</dbReference>
<feature type="transmembrane region" description="Helical" evidence="6">
    <location>
        <begin position="288"/>
        <end position="307"/>
    </location>
</feature>
<keyword evidence="4 6" id="KW-1133">Transmembrane helix</keyword>
<protein>
    <submittedName>
        <fullName evidence="8">Drug/metabolite transporter (DMT)-like permease</fullName>
    </submittedName>
</protein>
<keyword evidence="3 6" id="KW-0812">Transmembrane</keyword>
<comment type="subcellular location">
    <subcellularLocation>
        <location evidence="1">Membrane</location>
        <topology evidence="1">Multi-pass membrane protein</topology>
    </subcellularLocation>
</comment>
<accession>A0ABY2BQM3</accession>
<dbReference type="RefSeq" id="WP_132191650.1">
    <property type="nucleotide sequence ID" value="NZ_SLWM01000003.1"/>
</dbReference>
<feature type="transmembrane region" description="Helical" evidence="6">
    <location>
        <begin position="263"/>
        <end position="282"/>
    </location>
</feature>
<comment type="caution">
    <text evidence="8">The sequence shown here is derived from an EMBL/GenBank/DDBJ whole genome shotgun (WGS) entry which is preliminary data.</text>
</comment>
<feature type="transmembrane region" description="Helical" evidence="6">
    <location>
        <begin position="52"/>
        <end position="73"/>
    </location>
</feature>
<evidence type="ECO:0000313" key="9">
    <source>
        <dbReference type="Proteomes" id="UP000295818"/>
    </source>
</evidence>
<dbReference type="Pfam" id="PF00892">
    <property type="entry name" value="EamA"/>
    <property type="match status" value="2"/>
</dbReference>
<dbReference type="Proteomes" id="UP000295818">
    <property type="component" value="Unassembled WGS sequence"/>
</dbReference>
<feature type="transmembrane region" description="Helical" evidence="6">
    <location>
        <begin position="236"/>
        <end position="256"/>
    </location>
</feature>
<dbReference type="InterPro" id="IPR000620">
    <property type="entry name" value="EamA_dom"/>
</dbReference>
<name>A0ABY2BQM3_9ACTN</name>
<keyword evidence="9" id="KW-1185">Reference proteome</keyword>
<evidence type="ECO:0000256" key="2">
    <source>
        <dbReference type="ARBA" id="ARBA00007362"/>
    </source>
</evidence>
<organism evidence="8 9">
    <name type="scientific">Kribbella orskensis</name>
    <dbReference type="NCBI Taxonomy" id="2512216"/>
    <lineage>
        <taxon>Bacteria</taxon>
        <taxon>Bacillati</taxon>
        <taxon>Actinomycetota</taxon>
        <taxon>Actinomycetes</taxon>
        <taxon>Propionibacteriales</taxon>
        <taxon>Kribbellaceae</taxon>
        <taxon>Kribbella</taxon>
    </lineage>
</organism>
<evidence type="ECO:0000256" key="1">
    <source>
        <dbReference type="ARBA" id="ARBA00004141"/>
    </source>
</evidence>
<feature type="transmembrane region" description="Helical" evidence="6">
    <location>
        <begin position="20"/>
        <end position="40"/>
    </location>
</feature>
<evidence type="ECO:0000259" key="7">
    <source>
        <dbReference type="Pfam" id="PF00892"/>
    </source>
</evidence>